<dbReference type="SUPFAM" id="SSF52540">
    <property type="entry name" value="P-loop containing nucleoside triphosphate hydrolases"/>
    <property type="match status" value="1"/>
</dbReference>
<evidence type="ECO:0000256" key="1">
    <source>
        <dbReference type="ARBA" id="ARBA00022448"/>
    </source>
</evidence>
<keyword evidence="1" id="KW-0813">Transport</keyword>
<sequence length="226" mass="25523">MFSLHNIKKKFGSKNVLKDISFTIKEGDKIALLGCNGAGKSTLFKIIAGQVKSDSGLIKTQLDFKNDIGMMPQDDLLIKDLTVKELVLLKAYMNKLKDFEVESMLSKVELSDKKKDLVGDLSGGQQRRLSLLLSLLNNPRLLFLDEPTTGMDLASIDNFWELLKDSSCTSVIVTHDFNQIDQFFSRVLILKNGYILADESVTEIHKTGKTIEQYYRDLSNLEEKHD</sequence>
<feature type="domain" description="ABC transporter" evidence="4">
    <location>
        <begin position="2"/>
        <end position="217"/>
    </location>
</feature>
<dbReference type="PROSITE" id="PS50893">
    <property type="entry name" value="ABC_TRANSPORTER_2"/>
    <property type="match status" value="1"/>
</dbReference>
<organism evidence="5 6">
    <name type="scientific">Streptococcus gordonii</name>
    <dbReference type="NCBI Taxonomy" id="1302"/>
    <lineage>
        <taxon>Bacteria</taxon>
        <taxon>Bacillati</taxon>
        <taxon>Bacillota</taxon>
        <taxon>Bacilli</taxon>
        <taxon>Lactobacillales</taxon>
        <taxon>Streptococcaceae</taxon>
        <taxon>Streptococcus</taxon>
    </lineage>
</organism>
<proteinExistence type="predicted"/>
<dbReference type="Pfam" id="PF00005">
    <property type="entry name" value="ABC_tran"/>
    <property type="match status" value="1"/>
</dbReference>
<dbReference type="GO" id="GO:0016887">
    <property type="term" value="F:ATP hydrolysis activity"/>
    <property type="evidence" value="ECO:0007669"/>
    <property type="project" value="InterPro"/>
</dbReference>
<evidence type="ECO:0000313" key="6">
    <source>
        <dbReference type="Proteomes" id="UP000070096"/>
    </source>
</evidence>
<dbReference type="PROSITE" id="PS00211">
    <property type="entry name" value="ABC_TRANSPORTER_1"/>
    <property type="match status" value="1"/>
</dbReference>
<comment type="caution">
    <text evidence="5">The sequence shown here is derived from an EMBL/GenBank/DDBJ whole genome shotgun (WGS) entry which is preliminary data.</text>
</comment>
<dbReference type="AlphaFoldDB" id="A0A139N5J1"/>
<reference evidence="5 6" key="1">
    <citation type="submission" date="2016-01" db="EMBL/GenBank/DDBJ databases">
        <title>Highly variable Streptococcus oralis are common among viridans streptococci isolated from primates.</title>
        <authorList>
            <person name="Denapaite D."/>
            <person name="Rieger M."/>
            <person name="Koendgen S."/>
            <person name="Brueckner R."/>
            <person name="Ochigava I."/>
            <person name="Kappeler P."/>
            <person name="Maetz-Rensing K."/>
            <person name="Leendertz F."/>
            <person name="Hakenbeck R."/>
        </authorList>
    </citation>
    <scope>NUCLEOTIDE SEQUENCE [LARGE SCALE GENOMIC DNA]</scope>
    <source>
        <strain evidence="5 6">DD07</strain>
    </source>
</reference>
<evidence type="ECO:0000313" key="5">
    <source>
        <dbReference type="EMBL" id="KXT71309.1"/>
    </source>
</evidence>
<keyword evidence="2" id="KW-0547">Nucleotide-binding</keyword>
<dbReference type="SMART" id="SM00382">
    <property type="entry name" value="AAA"/>
    <property type="match status" value="1"/>
</dbReference>
<dbReference type="InterPro" id="IPR017871">
    <property type="entry name" value="ABC_transporter-like_CS"/>
</dbReference>
<dbReference type="PATRIC" id="fig|1302.21.peg.1410"/>
<gene>
    <name evidence="5" type="ORF">SGODD07_01259</name>
</gene>
<dbReference type="InterPro" id="IPR050763">
    <property type="entry name" value="ABC_transporter_ATP-binding"/>
</dbReference>
<evidence type="ECO:0000256" key="2">
    <source>
        <dbReference type="ARBA" id="ARBA00022741"/>
    </source>
</evidence>
<dbReference type="PANTHER" id="PTHR42711:SF17">
    <property type="entry name" value="ABC TRANSPORTER ATP-BINDING PROTEIN"/>
    <property type="match status" value="1"/>
</dbReference>
<dbReference type="Proteomes" id="UP000070096">
    <property type="component" value="Unassembled WGS sequence"/>
</dbReference>
<protein>
    <recommendedName>
        <fullName evidence="4">ABC transporter domain-containing protein</fullName>
    </recommendedName>
</protein>
<dbReference type="EMBL" id="LQRC01000190">
    <property type="protein sequence ID" value="KXT71309.1"/>
    <property type="molecule type" value="Genomic_DNA"/>
</dbReference>
<dbReference type="InterPro" id="IPR027417">
    <property type="entry name" value="P-loop_NTPase"/>
</dbReference>
<dbReference type="PANTHER" id="PTHR42711">
    <property type="entry name" value="ABC TRANSPORTER ATP-BINDING PROTEIN"/>
    <property type="match status" value="1"/>
</dbReference>
<dbReference type="InterPro" id="IPR003593">
    <property type="entry name" value="AAA+_ATPase"/>
</dbReference>
<dbReference type="InterPro" id="IPR003439">
    <property type="entry name" value="ABC_transporter-like_ATP-bd"/>
</dbReference>
<evidence type="ECO:0000256" key="3">
    <source>
        <dbReference type="ARBA" id="ARBA00022840"/>
    </source>
</evidence>
<evidence type="ECO:0000259" key="4">
    <source>
        <dbReference type="PROSITE" id="PS50893"/>
    </source>
</evidence>
<keyword evidence="3" id="KW-0067">ATP-binding</keyword>
<name>A0A139N5J1_STRGN</name>
<dbReference type="GO" id="GO:0005524">
    <property type="term" value="F:ATP binding"/>
    <property type="evidence" value="ECO:0007669"/>
    <property type="project" value="UniProtKB-KW"/>
</dbReference>
<accession>A0A139N5J1</accession>
<dbReference type="Gene3D" id="3.40.50.300">
    <property type="entry name" value="P-loop containing nucleotide triphosphate hydrolases"/>
    <property type="match status" value="1"/>
</dbReference>